<gene>
    <name evidence="8" type="ORF">GCM10025866_35870</name>
</gene>
<dbReference type="Proteomes" id="UP001321498">
    <property type="component" value="Chromosome"/>
</dbReference>
<dbReference type="InterPro" id="IPR043472">
    <property type="entry name" value="Macro_dom-like"/>
</dbReference>
<name>A0ABM8GH31_9MICO</name>
<dbReference type="PANTHER" id="PTHR46015">
    <property type="entry name" value="ZGC:172121"/>
    <property type="match status" value="1"/>
</dbReference>
<dbReference type="Gene3D" id="3.40.220.10">
    <property type="entry name" value="Leucine Aminopeptidase, subunit E, domain 1"/>
    <property type="match status" value="1"/>
</dbReference>
<dbReference type="PROSITE" id="PS51154">
    <property type="entry name" value="MACRO"/>
    <property type="match status" value="1"/>
</dbReference>
<keyword evidence="4" id="KW-0862">Zinc</keyword>
<dbReference type="PANTHER" id="PTHR46015:SF1">
    <property type="entry name" value="HOMOCYSTEINE S-METHYLTRANSFERASE-LIKE ISOFORM 1"/>
    <property type="match status" value="1"/>
</dbReference>
<keyword evidence="1" id="KW-0489">Methyltransferase</keyword>
<dbReference type="SUPFAM" id="SSF82282">
    <property type="entry name" value="Homocysteine S-methyltransferase"/>
    <property type="match status" value="1"/>
</dbReference>
<dbReference type="InterPro" id="IPR003726">
    <property type="entry name" value="HCY_dom"/>
</dbReference>
<dbReference type="Pfam" id="PF02574">
    <property type="entry name" value="S-methyl_trans"/>
    <property type="match status" value="1"/>
</dbReference>
<feature type="domain" description="Macro" evidence="7">
    <location>
        <begin position="291"/>
        <end position="474"/>
    </location>
</feature>
<protein>
    <recommendedName>
        <fullName evidence="10">O-acetyl-ADP-ribose deacetylase</fullName>
    </recommendedName>
</protein>
<sequence length="474" mass="49656">MTVADLFADAIADGPVVLDGGLGTLLESHGHDLSSGVWSARLLRDRPEAIADAHREFFDAGARVAIAASYQASFEGFAAEGVDRAEAETLMRRAVQLAADARGTDGNRWVAASVGPYGAMLADGSEYRGNYGLTVDELRAWHRPRLEVLADSGADLLAAETLPSLAEVEAVTAEVDRAGVPAWVSVTVSMGTLRSGESLAEAFSIAASSPAVVAVGVNCSHPGEVLGAIRTARSVTGKGVVVYPNSGEEWDAKNRTWIGAPGFPDGLVRDWRRAGAALIGDAAAFARTRSGASAPSWRNRVTTLEAVLGDITREHVDAIVNAANSSLLGGGGVDGAIHRAGGPAILAECRRLRETTLPQGLPAGDAVATTAGRLDARWVIHTVGPVHSRREDRSATLASCYRRSLAVARELGAQSVAFPAVSAGVYGWPMDDAARIAVETVREELAERDGPPTLVRFVLFGEPALREFQAALGR</sequence>
<reference evidence="9" key="1">
    <citation type="journal article" date="2019" name="Int. J. Syst. Evol. Microbiol.">
        <title>The Global Catalogue of Microorganisms (GCM) 10K type strain sequencing project: providing services to taxonomists for standard genome sequencing and annotation.</title>
        <authorList>
            <consortium name="The Broad Institute Genomics Platform"/>
            <consortium name="The Broad Institute Genome Sequencing Center for Infectious Disease"/>
            <person name="Wu L."/>
            <person name="Ma J."/>
        </authorList>
    </citation>
    <scope>NUCLEOTIDE SEQUENCE [LARGE SCALE GENOMIC DNA]</scope>
    <source>
        <strain evidence="9">NBRC 108725</strain>
    </source>
</reference>
<evidence type="ECO:0000313" key="8">
    <source>
        <dbReference type="EMBL" id="BDZ47678.1"/>
    </source>
</evidence>
<dbReference type="SMART" id="SM00506">
    <property type="entry name" value="A1pp"/>
    <property type="match status" value="1"/>
</dbReference>
<organism evidence="8 9">
    <name type="scientific">Naasia aerilata</name>
    <dbReference type="NCBI Taxonomy" id="1162966"/>
    <lineage>
        <taxon>Bacteria</taxon>
        <taxon>Bacillati</taxon>
        <taxon>Actinomycetota</taxon>
        <taxon>Actinomycetes</taxon>
        <taxon>Micrococcales</taxon>
        <taxon>Microbacteriaceae</taxon>
        <taxon>Naasia</taxon>
    </lineage>
</organism>
<evidence type="ECO:0000256" key="4">
    <source>
        <dbReference type="ARBA" id="ARBA00022833"/>
    </source>
</evidence>
<feature type="domain" description="Hcy-binding" evidence="6">
    <location>
        <begin position="4"/>
        <end position="297"/>
    </location>
</feature>
<evidence type="ECO:0000256" key="1">
    <source>
        <dbReference type="ARBA" id="ARBA00022603"/>
    </source>
</evidence>
<comment type="caution">
    <text evidence="5">Lacks conserved residue(s) required for the propagation of feature annotation.</text>
</comment>
<keyword evidence="2" id="KW-0808">Transferase</keyword>
<evidence type="ECO:0000259" key="6">
    <source>
        <dbReference type="PROSITE" id="PS50970"/>
    </source>
</evidence>
<dbReference type="EMBL" id="AP027731">
    <property type="protein sequence ID" value="BDZ47678.1"/>
    <property type="molecule type" value="Genomic_DNA"/>
</dbReference>
<keyword evidence="3" id="KW-0479">Metal-binding</keyword>
<evidence type="ECO:0000256" key="3">
    <source>
        <dbReference type="ARBA" id="ARBA00022723"/>
    </source>
</evidence>
<evidence type="ECO:0000259" key="7">
    <source>
        <dbReference type="PROSITE" id="PS51154"/>
    </source>
</evidence>
<keyword evidence="9" id="KW-1185">Reference proteome</keyword>
<evidence type="ECO:0000256" key="2">
    <source>
        <dbReference type="ARBA" id="ARBA00022679"/>
    </source>
</evidence>
<proteinExistence type="predicted"/>
<dbReference type="PROSITE" id="PS50970">
    <property type="entry name" value="HCY"/>
    <property type="match status" value="1"/>
</dbReference>
<dbReference type="Gene3D" id="3.20.20.330">
    <property type="entry name" value="Homocysteine-binding-like domain"/>
    <property type="match status" value="1"/>
</dbReference>
<dbReference type="SUPFAM" id="SSF52949">
    <property type="entry name" value="Macro domain-like"/>
    <property type="match status" value="1"/>
</dbReference>
<evidence type="ECO:0000313" key="9">
    <source>
        <dbReference type="Proteomes" id="UP001321498"/>
    </source>
</evidence>
<evidence type="ECO:0000256" key="5">
    <source>
        <dbReference type="PROSITE-ProRule" id="PRU00333"/>
    </source>
</evidence>
<dbReference type="NCBIfam" id="NF007020">
    <property type="entry name" value="PRK09485.1"/>
    <property type="match status" value="1"/>
</dbReference>
<dbReference type="NCBIfam" id="NF001664">
    <property type="entry name" value="PRK00431.1-6"/>
    <property type="match status" value="1"/>
</dbReference>
<dbReference type="Pfam" id="PF01661">
    <property type="entry name" value="Macro"/>
    <property type="match status" value="1"/>
</dbReference>
<dbReference type="InterPro" id="IPR002589">
    <property type="entry name" value="Macro_dom"/>
</dbReference>
<dbReference type="InterPro" id="IPR036589">
    <property type="entry name" value="HCY_dom_sf"/>
</dbReference>
<dbReference type="InterPro" id="IPR051486">
    <property type="entry name" value="Hcy_S-methyltransferase"/>
</dbReference>
<evidence type="ECO:0008006" key="10">
    <source>
        <dbReference type="Google" id="ProtNLM"/>
    </source>
</evidence>
<accession>A0ABM8GH31</accession>
<dbReference type="CDD" id="cd02908">
    <property type="entry name" value="Macro_OAADPr_deacetylase"/>
    <property type="match status" value="1"/>
</dbReference>